<name>A0A4S1CB52_9BACT</name>
<dbReference type="GO" id="GO:0031956">
    <property type="term" value="F:medium-chain fatty acid-CoA ligase activity"/>
    <property type="evidence" value="ECO:0007669"/>
    <property type="project" value="TreeGrafter"/>
</dbReference>
<dbReference type="InterPro" id="IPR045851">
    <property type="entry name" value="AMP-bd_C_sf"/>
</dbReference>
<evidence type="ECO:0000313" key="6">
    <source>
        <dbReference type="Proteomes" id="UP000306416"/>
    </source>
</evidence>
<dbReference type="Proteomes" id="UP000306416">
    <property type="component" value="Unassembled WGS sequence"/>
</dbReference>
<dbReference type="PANTHER" id="PTHR43201">
    <property type="entry name" value="ACYL-COA SYNTHETASE"/>
    <property type="match status" value="1"/>
</dbReference>
<feature type="domain" description="AMP-dependent synthetase/ligase" evidence="3">
    <location>
        <begin position="15"/>
        <end position="403"/>
    </location>
</feature>
<gene>
    <name evidence="5" type="ORF">E4633_16325</name>
</gene>
<dbReference type="NCBIfam" id="NF009233">
    <property type="entry name" value="PRK12583.1"/>
    <property type="match status" value="1"/>
</dbReference>
<dbReference type="PROSITE" id="PS00455">
    <property type="entry name" value="AMP_BINDING"/>
    <property type="match status" value="1"/>
</dbReference>
<evidence type="ECO:0000256" key="1">
    <source>
        <dbReference type="ARBA" id="ARBA00006432"/>
    </source>
</evidence>
<dbReference type="Gene3D" id="3.30.300.30">
    <property type="match status" value="1"/>
</dbReference>
<keyword evidence="2" id="KW-0436">Ligase</keyword>
<dbReference type="Pfam" id="PF13193">
    <property type="entry name" value="AMP-binding_C"/>
    <property type="match status" value="1"/>
</dbReference>
<evidence type="ECO:0000259" key="4">
    <source>
        <dbReference type="Pfam" id="PF13193"/>
    </source>
</evidence>
<dbReference type="Gene3D" id="3.40.50.12780">
    <property type="entry name" value="N-terminal domain of ligase-like"/>
    <property type="match status" value="1"/>
</dbReference>
<proteinExistence type="inferred from homology"/>
<sequence length="549" mass="61392">MTQEINLTVGALLDDIAGKYPDNEALIYVERGLRYTWREFNERCRQVAKGLLRLGVKKGDHLAIWAYNVPEWVTLQFATAKIGAVLVTVNTSYKSAELEYLLRQSDSSVLFMVQGFKDTNYVETLSSVVPELATSKPGELKSAALPCLQHVVFIGEGAPDGMINFEKIVELGREVSDVELAAVEATLHVNEVINMQYTSGTTGFPKGVMLTHHNVINNGFNIGECMRFTENDRLCIPVPFFHCFGCVLGVMACVTHGTTMVPVEIFDPLKVLQAIEKERCTAVHGVPTMFIAELEHPRFQEFDLTSLRTGIMAGSNCPIEVMRRVIRDMHASEITIAYGQTESSPVITQTRTDDPIELKVSTVGRVLPNVELKIVDIETGAELPPGKQGELCTRGYLVMKGYYKMPEETAKAIDTDGWLHTGDLAVMDENGYCKITGRIKNMIIRGGENIYPREIEEFLYTHPNISDIQVYGVPDRKYGEQVMAAVVLKQGCGMTEDEVKEFCRGRIANYKIPKYVRFVDSYPMTASGKIQKFKLREMAIRELQLEGNV</sequence>
<evidence type="ECO:0000256" key="2">
    <source>
        <dbReference type="ARBA" id="ARBA00022598"/>
    </source>
</evidence>
<protein>
    <submittedName>
        <fullName evidence="5">AMP-binding protein</fullName>
    </submittedName>
</protein>
<dbReference type="FunFam" id="3.30.300.30:FF:000008">
    <property type="entry name" value="2,3-dihydroxybenzoate-AMP ligase"/>
    <property type="match status" value="1"/>
</dbReference>
<comment type="caution">
    <text evidence="5">The sequence shown here is derived from an EMBL/GenBank/DDBJ whole genome shotgun (WGS) entry which is preliminary data.</text>
</comment>
<keyword evidence="6" id="KW-1185">Reference proteome</keyword>
<organism evidence="5 6">
    <name type="scientific">Geomonas terrae</name>
    <dbReference type="NCBI Taxonomy" id="2562681"/>
    <lineage>
        <taxon>Bacteria</taxon>
        <taxon>Pseudomonadati</taxon>
        <taxon>Thermodesulfobacteriota</taxon>
        <taxon>Desulfuromonadia</taxon>
        <taxon>Geobacterales</taxon>
        <taxon>Geobacteraceae</taxon>
        <taxon>Geomonas</taxon>
    </lineage>
</organism>
<evidence type="ECO:0000313" key="5">
    <source>
        <dbReference type="EMBL" id="TGU70568.1"/>
    </source>
</evidence>
<dbReference type="InterPro" id="IPR000873">
    <property type="entry name" value="AMP-dep_synth/lig_dom"/>
</dbReference>
<dbReference type="GO" id="GO:0006631">
    <property type="term" value="P:fatty acid metabolic process"/>
    <property type="evidence" value="ECO:0007669"/>
    <property type="project" value="TreeGrafter"/>
</dbReference>
<dbReference type="EMBL" id="SRSC01000004">
    <property type="protein sequence ID" value="TGU70568.1"/>
    <property type="molecule type" value="Genomic_DNA"/>
</dbReference>
<comment type="similarity">
    <text evidence="1">Belongs to the ATP-dependent AMP-binding enzyme family.</text>
</comment>
<dbReference type="FunFam" id="3.40.50.12780:FF:000003">
    <property type="entry name" value="Long-chain-fatty-acid--CoA ligase FadD"/>
    <property type="match status" value="1"/>
</dbReference>
<dbReference type="InterPro" id="IPR025110">
    <property type="entry name" value="AMP-bd_C"/>
</dbReference>
<dbReference type="InterPro" id="IPR020845">
    <property type="entry name" value="AMP-binding_CS"/>
</dbReference>
<feature type="domain" description="AMP-binding enzyme C-terminal" evidence="4">
    <location>
        <begin position="454"/>
        <end position="529"/>
    </location>
</feature>
<dbReference type="CDD" id="cd05917">
    <property type="entry name" value="FACL_like_2"/>
    <property type="match status" value="1"/>
</dbReference>
<reference evidence="5 6" key="1">
    <citation type="submission" date="2019-04" db="EMBL/GenBank/DDBJ databases">
        <title>Geobacter oryzae sp. nov., ferric-reducing bacteria isolated from paddy soil.</title>
        <authorList>
            <person name="Xu Z."/>
            <person name="Masuda Y."/>
            <person name="Itoh H."/>
            <person name="Senoo K."/>
        </authorList>
    </citation>
    <scope>NUCLEOTIDE SEQUENCE [LARGE SCALE GENOMIC DNA]</scope>
    <source>
        <strain evidence="5 6">Red111</strain>
    </source>
</reference>
<dbReference type="SUPFAM" id="SSF56801">
    <property type="entry name" value="Acetyl-CoA synthetase-like"/>
    <property type="match status" value="1"/>
</dbReference>
<dbReference type="RefSeq" id="WP_135871718.1">
    <property type="nucleotide sequence ID" value="NZ_SRSC01000004.1"/>
</dbReference>
<dbReference type="AlphaFoldDB" id="A0A4S1CB52"/>
<dbReference type="PANTHER" id="PTHR43201:SF5">
    <property type="entry name" value="MEDIUM-CHAIN ACYL-COA LIGASE ACSF2, MITOCHONDRIAL"/>
    <property type="match status" value="1"/>
</dbReference>
<dbReference type="Pfam" id="PF00501">
    <property type="entry name" value="AMP-binding"/>
    <property type="match status" value="1"/>
</dbReference>
<evidence type="ECO:0000259" key="3">
    <source>
        <dbReference type="Pfam" id="PF00501"/>
    </source>
</evidence>
<dbReference type="InterPro" id="IPR042099">
    <property type="entry name" value="ANL_N_sf"/>
</dbReference>
<accession>A0A4S1CB52</accession>